<keyword evidence="2" id="KW-0238">DNA-binding</keyword>
<dbReference type="Proteomes" id="UP000036261">
    <property type="component" value="Unassembled WGS sequence"/>
</dbReference>
<dbReference type="PATRIC" id="fig|558151.6.peg.1966"/>
<proteinExistence type="predicted"/>
<evidence type="ECO:0000256" key="3">
    <source>
        <dbReference type="ARBA" id="ARBA00023163"/>
    </source>
</evidence>
<keyword evidence="6" id="KW-1185">Reference proteome</keyword>
<dbReference type="OrthoDB" id="9797599at2"/>
<dbReference type="SUPFAM" id="SSF46785">
    <property type="entry name" value="Winged helix' DNA-binding domain"/>
    <property type="match status" value="1"/>
</dbReference>
<dbReference type="Pfam" id="PF01638">
    <property type="entry name" value="HxlR"/>
    <property type="match status" value="1"/>
</dbReference>
<evidence type="ECO:0000313" key="5">
    <source>
        <dbReference type="EMBL" id="KMQ64472.1"/>
    </source>
</evidence>
<dbReference type="InterPro" id="IPR036390">
    <property type="entry name" value="WH_DNA-bd_sf"/>
</dbReference>
<sequence>MYERKIEKEYSCGIEITSEIIGGKWKPTLINLIHSGIIRPSDLQRAMPAASRRALNIQLNELQEHGIIEKKIYPVLPPKVEYTLTDFGNCLLPITLAMEEWGNKYSDHFKKLLELKKGTDHK</sequence>
<dbReference type="RefSeq" id="WP_048506390.1">
    <property type="nucleotide sequence ID" value="NZ_LFND01000003.1"/>
</dbReference>
<dbReference type="EMBL" id="LFND01000003">
    <property type="protein sequence ID" value="KMQ64472.1"/>
    <property type="molecule type" value="Genomic_DNA"/>
</dbReference>
<keyword evidence="1" id="KW-0805">Transcription regulation</keyword>
<dbReference type="AlphaFoldDB" id="A0A0J7IE60"/>
<accession>A0A0J7IE60</accession>
<name>A0A0J7IE60_9FLAO</name>
<dbReference type="Gene3D" id="1.10.10.10">
    <property type="entry name" value="Winged helix-like DNA-binding domain superfamily/Winged helix DNA-binding domain"/>
    <property type="match status" value="1"/>
</dbReference>
<organism evidence="5 6">
    <name type="scientific">Chryseobacterium angstadtii</name>
    <dbReference type="NCBI Taxonomy" id="558151"/>
    <lineage>
        <taxon>Bacteria</taxon>
        <taxon>Pseudomonadati</taxon>
        <taxon>Bacteroidota</taxon>
        <taxon>Flavobacteriia</taxon>
        <taxon>Flavobacteriales</taxon>
        <taxon>Weeksellaceae</taxon>
        <taxon>Chryseobacterium group</taxon>
        <taxon>Chryseobacterium</taxon>
    </lineage>
</organism>
<dbReference type="GO" id="GO:0003677">
    <property type="term" value="F:DNA binding"/>
    <property type="evidence" value="ECO:0007669"/>
    <property type="project" value="UniProtKB-KW"/>
</dbReference>
<keyword evidence="3" id="KW-0804">Transcription</keyword>
<gene>
    <name evidence="5" type="ORF">ACM46_09375</name>
</gene>
<feature type="domain" description="HTH hxlR-type" evidence="4">
    <location>
        <begin position="12"/>
        <end position="110"/>
    </location>
</feature>
<reference evidence="5 6" key="1">
    <citation type="journal article" date="2013" name="Int. J. Syst. Evol. Microbiol.">
        <title>Chryseobacterium angstadtii sp. nov., isolated from a newt tank.</title>
        <authorList>
            <person name="Kirk K.E."/>
            <person name="Hoffman J.A."/>
            <person name="Smith K.A."/>
            <person name="Strahan B.L."/>
            <person name="Failor K.C."/>
            <person name="Krebs J.E."/>
            <person name="Gale A.N."/>
            <person name="Do T.D."/>
            <person name="Sontag T.C."/>
            <person name="Batties A.M."/>
            <person name="Mistiszyn K."/>
            <person name="Newman J.D."/>
        </authorList>
    </citation>
    <scope>NUCLEOTIDE SEQUENCE [LARGE SCALE GENOMIC DNA]</scope>
    <source>
        <strain evidence="5 6">KM</strain>
    </source>
</reference>
<evidence type="ECO:0000256" key="1">
    <source>
        <dbReference type="ARBA" id="ARBA00023015"/>
    </source>
</evidence>
<comment type="caution">
    <text evidence="5">The sequence shown here is derived from an EMBL/GenBank/DDBJ whole genome shotgun (WGS) entry which is preliminary data.</text>
</comment>
<dbReference type="PANTHER" id="PTHR33204:SF29">
    <property type="entry name" value="TRANSCRIPTIONAL REGULATOR"/>
    <property type="match status" value="1"/>
</dbReference>
<protein>
    <submittedName>
        <fullName evidence="5">HxlR family transcriptional regulator</fullName>
    </submittedName>
</protein>
<dbReference type="PROSITE" id="PS51118">
    <property type="entry name" value="HTH_HXLR"/>
    <property type="match status" value="1"/>
</dbReference>
<evidence type="ECO:0000313" key="6">
    <source>
        <dbReference type="Proteomes" id="UP000036261"/>
    </source>
</evidence>
<evidence type="ECO:0000259" key="4">
    <source>
        <dbReference type="PROSITE" id="PS51118"/>
    </source>
</evidence>
<dbReference type="InterPro" id="IPR002577">
    <property type="entry name" value="HTH_HxlR"/>
</dbReference>
<evidence type="ECO:0000256" key="2">
    <source>
        <dbReference type="ARBA" id="ARBA00023125"/>
    </source>
</evidence>
<dbReference type="InterPro" id="IPR036388">
    <property type="entry name" value="WH-like_DNA-bd_sf"/>
</dbReference>
<dbReference type="PANTHER" id="PTHR33204">
    <property type="entry name" value="TRANSCRIPTIONAL REGULATOR, MARR FAMILY"/>
    <property type="match status" value="1"/>
</dbReference>
<dbReference type="STRING" id="558151.ACM46_09375"/>